<gene>
    <name evidence="2" type="ORF">Q609_ECAC01021G0002</name>
</gene>
<proteinExistence type="predicted"/>
<dbReference type="AlphaFoldDB" id="W1X6Q1"/>
<evidence type="ECO:0000313" key="3">
    <source>
        <dbReference type="Proteomes" id="UP000018853"/>
    </source>
</evidence>
<dbReference type="Proteomes" id="UP000018853">
    <property type="component" value="Unassembled WGS sequence"/>
</dbReference>
<sequence length="26" mass="2898">KEAEPILAQGRKEAEDISNVSEDKKL</sequence>
<feature type="compositionally biased region" description="Basic and acidic residues" evidence="1">
    <location>
        <begin position="10"/>
        <end position="26"/>
    </location>
</feature>
<evidence type="ECO:0000313" key="2">
    <source>
        <dbReference type="EMBL" id="ETJ25826.1"/>
    </source>
</evidence>
<comment type="caution">
    <text evidence="2">The sequence shown here is derived from an EMBL/GenBank/DDBJ whole genome shotgun (WGS) entry which is preliminary data.</text>
</comment>
<protein>
    <submittedName>
        <fullName evidence="2">Uncharacterized protein</fullName>
    </submittedName>
</protein>
<feature type="non-terminal residue" evidence="2">
    <location>
        <position position="1"/>
    </location>
</feature>
<feature type="region of interest" description="Disordered" evidence="1">
    <location>
        <begin position="1"/>
        <end position="26"/>
    </location>
</feature>
<evidence type="ECO:0000256" key="1">
    <source>
        <dbReference type="SAM" id="MobiDB-lite"/>
    </source>
</evidence>
<organism evidence="2 3">
    <name type="scientific">Escherichia coli DORA_A_5_14_21</name>
    <dbReference type="NCBI Taxonomy" id="1403943"/>
    <lineage>
        <taxon>Bacteria</taxon>
        <taxon>Pseudomonadati</taxon>
        <taxon>Pseudomonadota</taxon>
        <taxon>Gammaproteobacteria</taxon>
        <taxon>Enterobacterales</taxon>
        <taxon>Enterobacteriaceae</taxon>
        <taxon>Escherichia</taxon>
    </lineage>
</organism>
<accession>W1X6Q1</accession>
<dbReference type="EMBL" id="AZLZ01001021">
    <property type="protein sequence ID" value="ETJ25826.1"/>
    <property type="molecule type" value="Genomic_DNA"/>
</dbReference>
<name>W1X6Q1_ECOLX</name>
<reference evidence="2 3" key="1">
    <citation type="submission" date="2013-12" db="EMBL/GenBank/DDBJ databases">
        <title>A Varibaculum cambriense genome reconstructed from a premature infant gut community with otherwise low bacterial novelty that shifts toward anaerobic metabolism during the third week of life.</title>
        <authorList>
            <person name="Brown C.T."/>
            <person name="Sharon I."/>
            <person name="Thomas B.C."/>
            <person name="Castelle C.J."/>
            <person name="Morowitz M.J."/>
            <person name="Banfield J.F."/>
        </authorList>
    </citation>
    <scope>NUCLEOTIDE SEQUENCE [LARGE SCALE GENOMIC DNA]</scope>
    <source>
        <strain evidence="3">DORA_A_5_14_21</strain>
    </source>
</reference>